<sequence length="147" mass="16569">MPFPQSPYVPDRDRPDPYASPARYEYLSRDEREVRQALADWFQVSPGTSETRNIHTAESLLGDILSKLPLDEEGMDPELLRKGWMAAAGPFLGQQANLLSIVKGVATVQVLQPAMRYHLQQWQGALLGKLKEQFGRDAVHSIRIRIG</sequence>
<evidence type="ECO:0008006" key="4">
    <source>
        <dbReference type="Google" id="ProtNLM"/>
    </source>
</evidence>
<dbReference type="RefSeq" id="WP_102711626.1">
    <property type="nucleotide sequence ID" value="NZ_PJKA01000002.1"/>
</dbReference>
<organism evidence="2 3">
    <name type="scientific">Akkermansia muciniphila</name>
    <dbReference type="NCBI Taxonomy" id="239935"/>
    <lineage>
        <taxon>Bacteria</taxon>
        <taxon>Pseudomonadati</taxon>
        <taxon>Verrucomicrobiota</taxon>
        <taxon>Verrucomicrobiia</taxon>
        <taxon>Verrucomicrobiales</taxon>
        <taxon>Akkermansiaceae</taxon>
        <taxon>Akkermansia</taxon>
    </lineage>
</organism>
<dbReference type="Pfam" id="PF05258">
    <property type="entry name" value="DciA"/>
    <property type="match status" value="1"/>
</dbReference>
<reference evidence="2 3" key="1">
    <citation type="journal article" date="2017" name="BMC Genomics">
        <title>Genome sequencing of 39 Akkermansia muciniphila isolates reveals its population structure, genomic and functional diverisity, and global distribution in mammalian gut microbiotas.</title>
        <authorList>
            <person name="Guo X."/>
            <person name="Li S."/>
            <person name="Zhang J."/>
            <person name="Wu F."/>
            <person name="Li X."/>
            <person name="Wu D."/>
            <person name="Zhang M."/>
            <person name="Ou Z."/>
            <person name="Jie Z."/>
            <person name="Yan Q."/>
            <person name="Li P."/>
            <person name="Yi J."/>
            <person name="Peng Y."/>
        </authorList>
    </citation>
    <scope>NUCLEOTIDE SEQUENCE [LARGE SCALE GENOMIC DNA]</scope>
    <source>
        <strain evidence="2 3">GP24</strain>
    </source>
</reference>
<proteinExistence type="predicted"/>
<evidence type="ECO:0000256" key="1">
    <source>
        <dbReference type="SAM" id="MobiDB-lite"/>
    </source>
</evidence>
<accession>A0A2N8HH40</accession>
<dbReference type="Proteomes" id="UP000236000">
    <property type="component" value="Unassembled WGS sequence"/>
</dbReference>
<name>A0A2N8HH40_9BACT</name>
<evidence type="ECO:0000313" key="3">
    <source>
        <dbReference type="Proteomes" id="UP000236000"/>
    </source>
</evidence>
<evidence type="ECO:0000313" key="2">
    <source>
        <dbReference type="EMBL" id="PNC20381.1"/>
    </source>
</evidence>
<dbReference type="EMBL" id="PJKA01000002">
    <property type="protein sequence ID" value="PNC20381.1"/>
    <property type="molecule type" value="Genomic_DNA"/>
</dbReference>
<comment type="caution">
    <text evidence="2">The sequence shown here is derived from an EMBL/GenBank/DDBJ whole genome shotgun (WGS) entry which is preliminary data.</text>
</comment>
<dbReference type="AlphaFoldDB" id="A0A2N8HH40"/>
<protein>
    <recommendedName>
        <fullName evidence="4">DUF721 domain-containing protein</fullName>
    </recommendedName>
</protein>
<dbReference type="InterPro" id="IPR007922">
    <property type="entry name" value="DciA-like"/>
</dbReference>
<dbReference type="OrthoDB" id="194792at2"/>
<feature type="region of interest" description="Disordered" evidence="1">
    <location>
        <begin position="1"/>
        <end position="20"/>
    </location>
</feature>
<gene>
    <name evidence="2" type="ORF">CXU22_00955</name>
</gene>